<evidence type="ECO:0000256" key="1">
    <source>
        <dbReference type="ARBA" id="ARBA00004651"/>
    </source>
</evidence>
<evidence type="ECO:0000313" key="7">
    <source>
        <dbReference type="EMBL" id="MBM0747788.1"/>
    </source>
</evidence>
<feature type="transmembrane region" description="Helical" evidence="6">
    <location>
        <begin position="383"/>
        <end position="407"/>
    </location>
</feature>
<organism evidence="7 8">
    <name type="scientific">Pantoea eucrina</name>
    <dbReference type="NCBI Taxonomy" id="472693"/>
    <lineage>
        <taxon>Bacteria</taxon>
        <taxon>Pseudomonadati</taxon>
        <taxon>Pseudomonadota</taxon>
        <taxon>Gammaproteobacteria</taxon>
        <taxon>Enterobacterales</taxon>
        <taxon>Erwiniaceae</taxon>
        <taxon>Pantoea</taxon>
    </lineage>
</organism>
<keyword evidence="8" id="KW-1185">Reference proteome</keyword>
<dbReference type="GeneID" id="84691734"/>
<evidence type="ECO:0000256" key="2">
    <source>
        <dbReference type="ARBA" id="ARBA00022475"/>
    </source>
</evidence>
<dbReference type="Pfam" id="PF01943">
    <property type="entry name" value="Polysacc_synt"/>
    <property type="match status" value="1"/>
</dbReference>
<sequence>MLDKKLFKNIFSMFSIQGLNYLIPLVTIPYLVRVLGISEFGTYSLILAVIQYFVIFADYGFNLSASRQISINIKNIREVSKVFFSVIFCKIAIASLGFIILLISSIFYEVVHEHIFLFVMGYTIVIGTTFYPVWLFQGYEMMQWIAISNFIAKIIGVILVFTLVGSKQDIWIALLSQGIVGIFASVIALFKAYQENLLVRIFPSYIDIKEQLRLGWNIFISSFFVSLYTTSVPIILGFTSGAESVGIYTAADKLKQGLQGLIGPVSQAVYPRSNRIMIESRERALRFVKNLGFILVTPIIILSFIATMMSNNIIDFAFGSGHSSSSIVFAIIIWIPPVVAIANLLGVQLLLPMGLSKKFSYCYIIVGLVGLPCLLIFSKLYSYVGVAYVALCVEIAIAILFAIILIFECKRFNKGRSDDTVINMHTNKK</sequence>
<keyword evidence="3 6" id="KW-0812">Transmembrane</keyword>
<keyword evidence="5 6" id="KW-0472">Membrane</keyword>
<feature type="transmembrane region" description="Helical" evidence="6">
    <location>
        <begin position="359"/>
        <end position="377"/>
    </location>
</feature>
<keyword evidence="2" id="KW-1003">Cell membrane</keyword>
<dbReference type="CDD" id="cd13128">
    <property type="entry name" value="MATE_Wzx_like"/>
    <property type="match status" value="1"/>
</dbReference>
<feature type="transmembrane region" description="Helical" evidence="6">
    <location>
        <begin position="326"/>
        <end position="347"/>
    </location>
</feature>
<dbReference type="InterPro" id="IPR002797">
    <property type="entry name" value="Polysacc_synth"/>
</dbReference>
<dbReference type="PANTHER" id="PTHR30250:SF11">
    <property type="entry name" value="O-ANTIGEN TRANSPORTER-RELATED"/>
    <property type="match status" value="1"/>
</dbReference>
<evidence type="ECO:0000313" key="8">
    <source>
        <dbReference type="Proteomes" id="UP000809137"/>
    </source>
</evidence>
<feature type="transmembrane region" description="Helical" evidence="6">
    <location>
        <begin position="43"/>
        <end position="61"/>
    </location>
</feature>
<proteinExistence type="predicted"/>
<keyword evidence="4 6" id="KW-1133">Transmembrane helix</keyword>
<feature type="transmembrane region" description="Helical" evidence="6">
    <location>
        <begin position="82"/>
        <end position="108"/>
    </location>
</feature>
<dbReference type="Proteomes" id="UP000809137">
    <property type="component" value="Unassembled WGS sequence"/>
</dbReference>
<gene>
    <name evidence="7" type="ORF">JJB79_10220</name>
</gene>
<reference evidence="7 8" key="1">
    <citation type="submission" date="2021-01" db="EMBL/GenBank/DDBJ databases">
        <title>Complete genome sequence of Pantoea eucrina OB49, a heavy metal tolerant bacterium with PGPR potential isolated from wheat in Algeria.</title>
        <authorList>
            <person name="Lekired A."/>
            <person name="Ouzari I.H."/>
        </authorList>
    </citation>
    <scope>NUCLEOTIDE SEQUENCE [LARGE SCALE GENOMIC DNA]</scope>
    <source>
        <strain evidence="7 8">OB49</strain>
    </source>
</reference>
<evidence type="ECO:0000256" key="4">
    <source>
        <dbReference type="ARBA" id="ARBA00022989"/>
    </source>
</evidence>
<dbReference type="InterPro" id="IPR050833">
    <property type="entry name" value="Poly_Biosynth_Transport"/>
</dbReference>
<evidence type="ECO:0000256" key="3">
    <source>
        <dbReference type="ARBA" id="ARBA00022692"/>
    </source>
</evidence>
<evidence type="ECO:0000256" key="6">
    <source>
        <dbReference type="SAM" id="Phobius"/>
    </source>
</evidence>
<protein>
    <submittedName>
        <fullName evidence="7">Flippase</fullName>
    </submittedName>
</protein>
<feature type="transmembrane region" description="Helical" evidence="6">
    <location>
        <begin position="293"/>
        <end position="314"/>
    </location>
</feature>
<evidence type="ECO:0000256" key="5">
    <source>
        <dbReference type="ARBA" id="ARBA00023136"/>
    </source>
</evidence>
<dbReference type="EMBL" id="JAFCXS010000006">
    <property type="protein sequence ID" value="MBM0747788.1"/>
    <property type="molecule type" value="Genomic_DNA"/>
</dbReference>
<comment type="subcellular location">
    <subcellularLocation>
        <location evidence="1">Cell membrane</location>
        <topology evidence="1">Multi-pass membrane protein</topology>
    </subcellularLocation>
</comment>
<comment type="caution">
    <text evidence="7">The sequence shown here is derived from an EMBL/GenBank/DDBJ whole genome shotgun (WGS) entry which is preliminary data.</text>
</comment>
<dbReference type="RefSeq" id="WP_052246506.1">
    <property type="nucleotide sequence ID" value="NZ_CP083448.1"/>
</dbReference>
<dbReference type="PANTHER" id="PTHR30250">
    <property type="entry name" value="PST FAMILY PREDICTED COLANIC ACID TRANSPORTER"/>
    <property type="match status" value="1"/>
</dbReference>
<feature type="transmembrane region" description="Helical" evidence="6">
    <location>
        <begin position="114"/>
        <end position="134"/>
    </location>
</feature>
<feature type="transmembrane region" description="Helical" evidence="6">
    <location>
        <begin position="12"/>
        <end position="31"/>
    </location>
</feature>
<feature type="transmembrane region" description="Helical" evidence="6">
    <location>
        <begin position="146"/>
        <end position="164"/>
    </location>
</feature>
<feature type="transmembrane region" description="Helical" evidence="6">
    <location>
        <begin position="170"/>
        <end position="193"/>
    </location>
</feature>
<accession>A0ABS1Z5V2</accession>
<name>A0ABS1Z5V2_9GAMM</name>